<keyword evidence="10" id="KW-1185">Reference proteome</keyword>
<dbReference type="AlphaFoldDB" id="A0A1D8GER5"/>
<evidence type="ECO:0000256" key="4">
    <source>
        <dbReference type="ARBA" id="ARBA00022692"/>
    </source>
</evidence>
<evidence type="ECO:0000256" key="6">
    <source>
        <dbReference type="ARBA" id="ARBA00022989"/>
    </source>
</evidence>
<gene>
    <name evidence="9" type="ORF">Gferi_07385</name>
</gene>
<dbReference type="KEGG" id="gfe:Gferi_07385"/>
<dbReference type="PANTHER" id="PTHR48090:SF3">
    <property type="entry name" value="UNDECAPRENYL-PHOSPHATE 4-DEOXY-4-FORMAMIDO-L-ARABINOSE TRANSFERASE"/>
    <property type="match status" value="1"/>
</dbReference>
<keyword evidence="6" id="KW-1133">Transmembrane helix</keyword>
<accession>A0A1D8GER5</accession>
<evidence type="ECO:0000259" key="8">
    <source>
        <dbReference type="Pfam" id="PF00535"/>
    </source>
</evidence>
<dbReference type="SUPFAM" id="SSF53448">
    <property type="entry name" value="Nucleotide-diphospho-sugar transferases"/>
    <property type="match status" value="1"/>
</dbReference>
<keyword evidence="1" id="KW-1003">Cell membrane</keyword>
<dbReference type="InterPro" id="IPR029044">
    <property type="entry name" value="Nucleotide-diphossugar_trans"/>
</dbReference>
<proteinExistence type="predicted"/>
<protein>
    <recommendedName>
        <fullName evidence="8">Glycosyltransferase 2-like domain-containing protein</fullName>
    </recommendedName>
</protein>
<name>A0A1D8GER5_9FIRM</name>
<keyword evidence="3" id="KW-0808">Transferase</keyword>
<dbReference type="InterPro" id="IPR001173">
    <property type="entry name" value="Glyco_trans_2-like"/>
</dbReference>
<dbReference type="GO" id="GO:0099621">
    <property type="term" value="F:undecaprenyl-phosphate 4-deoxy-4-formamido-L-arabinose transferase activity"/>
    <property type="evidence" value="ECO:0007669"/>
    <property type="project" value="TreeGrafter"/>
</dbReference>
<dbReference type="GO" id="GO:0009103">
    <property type="term" value="P:lipopolysaccharide biosynthetic process"/>
    <property type="evidence" value="ECO:0007669"/>
    <property type="project" value="UniProtKB-KW"/>
</dbReference>
<keyword evidence="2" id="KW-0328">Glycosyltransferase</keyword>
<dbReference type="GO" id="GO:0005886">
    <property type="term" value="C:plasma membrane"/>
    <property type="evidence" value="ECO:0007669"/>
    <property type="project" value="TreeGrafter"/>
</dbReference>
<sequence length="245" mass="28719">MVIQISVVIPVYNSEKTLAELILRLTHTLQKLCTIQYEIILVDDHSQDDSYRELQRLKKHHPQIKLIQLERNFSQQNALMCGLHYAEGTFIITMDDDLQHPPEEIEKLLKKLEEGYDVVFGIPIKKNHPKYRNVGTKLIRWLFNKICAKPSGVQVSSFRIMRRNIVKQLILNTTSFVYLAPIIFKVTSNVADIPVIHDQRKCGESNYNPYTLIKLFIKVILYYSSFSKYLPFPKKPQFVIKNIQW</sequence>
<dbReference type="RefSeq" id="WP_069975042.1">
    <property type="nucleotide sequence ID" value="NZ_CP017269.1"/>
</dbReference>
<dbReference type="Proteomes" id="UP000095743">
    <property type="component" value="Chromosome"/>
</dbReference>
<organism evidence="9 10">
    <name type="scientific">Geosporobacter ferrireducens</name>
    <dbReference type="NCBI Taxonomy" id="1424294"/>
    <lineage>
        <taxon>Bacteria</taxon>
        <taxon>Bacillati</taxon>
        <taxon>Bacillota</taxon>
        <taxon>Clostridia</taxon>
        <taxon>Peptostreptococcales</taxon>
        <taxon>Thermotaleaceae</taxon>
        <taxon>Geosporobacter</taxon>
    </lineage>
</organism>
<evidence type="ECO:0000256" key="7">
    <source>
        <dbReference type="ARBA" id="ARBA00023136"/>
    </source>
</evidence>
<evidence type="ECO:0000313" key="10">
    <source>
        <dbReference type="Proteomes" id="UP000095743"/>
    </source>
</evidence>
<keyword evidence="5" id="KW-0448">Lipopolysaccharide biosynthesis</keyword>
<evidence type="ECO:0000256" key="3">
    <source>
        <dbReference type="ARBA" id="ARBA00022679"/>
    </source>
</evidence>
<dbReference type="STRING" id="1424294.Gferi_07385"/>
<evidence type="ECO:0000313" key="9">
    <source>
        <dbReference type="EMBL" id="AOT69411.1"/>
    </source>
</evidence>
<reference evidence="9 10" key="1">
    <citation type="submission" date="2016-09" db="EMBL/GenBank/DDBJ databases">
        <title>Genomic analysis reveals versatility of anaerobic energy metabolism of Geosporobacter ferrireducens IRF9 of phylum Firmicutes.</title>
        <authorList>
            <person name="Kim S.-J."/>
        </authorList>
    </citation>
    <scope>NUCLEOTIDE SEQUENCE [LARGE SCALE GENOMIC DNA]</scope>
    <source>
        <strain evidence="9 10">IRF9</strain>
    </source>
</reference>
<keyword evidence="4" id="KW-0812">Transmembrane</keyword>
<dbReference type="Pfam" id="PF00535">
    <property type="entry name" value="Glycos_transf_2"/>
    <property type="match status" value="1"/>
</dbReference>
<dbReference type="Gene3D" id="3.90.550.10">
    <property type="entry name" value="Spore Coat Polysaccharide Biosynthesis Protein SpsA, Chain A"/>
    <property type="match status" value="1"/>
</dbReference>
<dbReference type="OrthoDB" id="9807778at2"/>
<evidence type="ECO:0000256" key="5">
    <source>
        <dbReference type="ARBA" id="ARBA00022985"/>
    </source>
</evidence>
<evidence type="ECO:0000256" key="2">
    <source>
        <dbReference type="ARBA" id="ARBA00022676"/>
    </source>
</evidence>
<feature type="domain" description="Glycosyltransferase 2-like" evidence="8">
    <location>
        <begin position="6"/>
        <end position="169"/>
    </location>
</feature>
<dbReference type="PANTHER" id="PTHR48090">
    <property type="entry name" value="UNDECAPRENYL-PHOSPHATE 4-DEOXY-4-FORMAMIDO-L-ARABINOSE TRANSFERASE-RELATED"/>
    <property type="match status" value="1"/>
</dbReference>
<keyword evidence="7" id="KW-0472">Membrane</keyword>
<evidence type="ECO:0000256" key="1">
    <source>
        <dbReference type="ARBA" id="ARBA00022475"/>
    </source>
</evidence>
<dbReference type="InterPro" id="IPR050256">
    <property type="entry name" value="Glycosyltransferase_2"/>
</dbReference>
<dbReference type="CDD" id="cd04187">
    <property type="entry name" value="DPM1_like_bac"/>
    <property type="match status" value="1"/>
</dbReference>
<dbReference type="EMBL" id="CP017269">
    <property type="protein sequence ID" value="AOT69411.1"/>
    <property type="molecule type" value="Genomic_DNA"/>
</dbReference>